<accession>B1UYS5</accession>
<dbReference type="EMBL" id="ABOO01000001">
    <property type="protein sequence ID" value="EDT73294.1"/>
    <property type="molecule type" value="Genomic_DNA"/>
</dbReference>
<gene>
    <name evidence="1" type="ORF">CJD_2778</name>
</gene>
<dbReference type="AlphaFoldDB" id="B1UYS5"/>
<evidence type="ECO:0000313" key="2">
    <source>
        <dbReference type="Proteomes" id="UP000003188"/>
    </source>
</evidence>
<protein>
    <submittedName>
        <fullName evidence="1">Uncharacterized protein</fullName>
    </submittedName>
</protein>
<reference evidence="1 2" key="1">
    <citation type="submission" date="2008-03" db="EMBL/GenBank/DDBJ databases">
        <authorList>
            <person name="Paulsen I."/>
            <person name="Sebastian Y."/>
        </authorList>
    </citation>
    <scope>NUCLEOTIDE SEQUENCE [LARGE SCALE GENOMIC DNA]</scope>
    <source>
        <strain evidence="2">D str. JGS1721</strain>
    </source>
</reference>
<dbReference type="Proteomes" id="UP000003188">
    <property type="component" value="Unassembled WGS sequence"/>
</dbReference>
<proteinExistence type="predicted"/>
<sequence length="41" mass="4823">MPNNFCSKFLFYSRLHLLINYMKEVLEILNGSIKKILGGNY</sequence>
<comment type="caution">
    <text evidence="1">The sequence shown here is derived from an EMBL/GenBank/DDBJ whole genome shotgun (WGS) entry which is preliminary data.</text>
</comment>
<evidence type="ECO:0000313" key="1">
    <source>
        <dbReference type="EMBL" id="EDT73294.1"/>
    </source>
</evidence>
<organism evidence="1 2">
    <name type="scientific">Clostridium perfringens D str. JGS1721</name>
    <dbReference type="NCBI Taxonomy" id="488537"/>
    <lineage>
        <taxon>Bacteria</taxon>
        <taxon>Bacillati</taxon>
        <taxon>Bacillota</taxon>
        <taxon>Clostridia</taxon>
        <taxon>Eubacteriales</taxon>
        <taxon>Clostridiaceae</taxon>
        <taxon>Clostridium</taxon>
    </lineage>
</organism>
<name>B1UYS5_CLOPF</name>